<accession>A0A3Q0J070</accession>
<reference evidence="2" key="1">
    <citation type="submission" date="2025-08" db="UniProtKB">
        <authorList>
            <consortium name="RefSeq"/>
        </authorList>
    </citation>
    <scope>IDENTIFICATION</scope>
</reference>
<dbReference type="KEGG" id="dci:103512603"/>
<protein>
    <submittedName>
        <fullName evidence="2">Uncharacterized protein LOC103512603</fullName>
    </submittedName>
</protein>
<dbReference type="AlphaFoldDB" id="A0A3Q0J070"/>
<dbReference type="PaxDb" id="121845-A0A3Q0J070"/>
<keyword evidence="1" id="KW-1185">Reference proteome</keyword>
<dbReference type="GeneID" id="103512603"/>
<dbReference type="Proteomes" id="UP000079169">
    <property type="component" value="Unplaced"/>
</dbReference>
<name>A0A3Q0J070_DIACI</name>
<evidence type="ECO:0000313" key="2">
    <source>
        <dbReference type="RefSeq" id="XP_026681831.1"/>
    </source>
</evidence>
<gene>
    <name evidence="2" type="primary">LOC103512603</name>
</gene>
<proteinExistence type="predicted"/>
<organism evidence="1 2">
    <name type="scientific">Diaphorina citri</name>
    <name type="common">Asian citrus psyllid</name>
    <dbReference type="NCBI Taxonomy" id="121845"/>
    <lineage>
        <taxon>Eukaryota</taxon>
        <taxon>Metazoa</taxon>
        <taxon>Ecdysozoa</taxon>
        <taxon>Arthropoda</taxon>
        <taxon>Hexapoda</taxon>
        <taxon>Insecta</taxon>
        <taxon>Pterygota</taxon>
        <taxon>Neoptera</taxon>
        <taxon>Paraneoptera</taxon>
        <taxon>Hemiptera</taxon>
        <taxon>Sternorrhyncha</taxon>
        <taxon>Psylloidea</taxon>
        <taxon>Psyllidae</taxon>
        <taxon>Diaphorininae</taxon>
        <taxon>Diaphorina</taxon>
    </lineage>
</organism>
<evidence type="ECO:0000313" key="1">
    <source>
        <dbReference type="Proteomes" id="UP000079169"/>
    </source>
</evidence>
<sequence length="122" mass="13401">MQASLQHIVPPTPAMSPPQYKQELYPVHTQQPPPALYNTPTVIKHEPAPSQQQQHYSQKKRLLAKAQQEYIVPKQEPQCDSAPVLGAHYHNAPAAPLCHGGASCNYTPGGGESHIVYPSGRY</sequence>
<dbReference type="RefSeq" id="XP_026681831.1">
    <property type="nucleotide sequence ID" value="XM_026826030.1"/>
</dbReference>